<keyword evidence="3" id="KW-1185">Reference proteome</keyword>
<name>A0A379AE73_ENTAG</name>
<proteinExistence type="predicted"/>
<dbReference type="AlphaFoldDB" id="A0A379AE73"/>
<keyword evidence="1" id="KW-0812">Transmembrane</keyword>
<keyword evidence="1" id="KW-0472">Membrane</keyword>
<dbReference type="Proteomes" id="UP000254640">
    <property type="component" value="Unassembled WGS sequence"/>
</dbReference>
<dbReference type="EMBL" id="UGSO01000001">
    <property type="protein sequence ID" value="SUB16137.1"/>
    <property type="molecule type" value="Genomic_DNA"/>
</dbReference>
<accession>A0A379AE73</accession>
<gene>
    <name evidence="2" type="ORF">NCTC9381_02039</name>
</gene>
<feature type="transmembrane region" description="Helical" evidence="1">
    <location>
        <begin position="20"/>
        <end position="39"/>
    </location>
</feature>
<organism evidence="2 3">
    <name type="scientific">Enterobacter agglomerans</name>
    <name type="common">Erwinia herbicola</name>
    <name type="synonym">Pantoea agglomerans</name>
    <dbReference type="NCBI Taxonomy" id="549"/>
    <lineage>
        <taxon>Bacteria</taxon>
        <taxon>Pseudomonadati</taxon>
        <taxon>Pseudomonadota</taxon>
        <taxon>Gammaproteobacteria</taxon>
        <taxon>Enterobacterales</taxon>
        <taxon>Erwiniaceae</taxon>
        <taxon>Pantoea</taxon>
        <taxon>Pantoea agglomerans group</taxon>
    </lineage>
</organism>
<protein>
    <submittedName>
        <fullName evidence="2">Uncharacterized protein</fullName>
    </submittedName>
</protein>
<sequence>MNILSLPWRFLQSLSWSGRLGLIMSLFWLLMAVFGTPAGPAQH</sequence>
<evidence type="ECO:0000313" key="3">
    <source>
        <dbReference type="Proteomes" id="UP000254640"/>
    </source>
</evidence>
<reference evidence="2 3" key="1">
    <citation type="submission" date="2018-06" db="EMBL/GenBank/DDBJ databases">
        <authorList>
            <consortium name="Pathogen Informatics"/>
            <person name="Doyle S."/>
        </authorList>
    </citation>
    <scope>NUCLEOTIDE SEQUENCE [LARGE SCALE GENOMIC DNA]</scope>
    <source>
        <strain evidence="2 3">NCTC9381</strain>
    </source>
</reference>
<evidence type="ECO:0000256" key="1">
    <source>
        <dbReference type="SAM" id="Phobius"/>
    </source>
</evidence>
<keyword evidence="1" id="KW-1133">Transmembrane helix</keyword>
<evidence type="ECO:0000313" key="2">
    <source>
        <dbReference type="EMBL" id="SUB16137.1"/>
    </source>
</evidence>